<accession>A0A061HF39</accession>
<dbReference type="OrthoDB" id="422086at2759"/>
<evidence type="ECO:0000256" key="1">
    <source>
        <dbReference type="ARBA" id="ARBA00004141"/>
    </source>
</evidence>
<evidence type="ECO:0000256" key="8">
    <source>
        <dbReference type="ARBA" id="ARBA00022989"/>
    </source>
</evidence>
<proteinExistence type="inferred from homology"/>
<feature type="transmembrane region" description="Helical" evidence="10">
    <location>
        <begin position="180"/>
        <end position="201"/>
    </location>
</feature>
<name>A0A061HF39_BLUGR</name>
<evidence type="ECO:0000256" key="11">
    <source>
        <dbReference type="SAM" id="MobiDB-lite"/>
    </source>
</evidence>
<dbReference type="InterPro" id="IPR007269">
    <property type="entry name" value="ICMT_MeTrfase"/>
</dbReference>
<dbReference type="AlphaFoldDB" id="A0A061HF39"/>
<dbReference type="EMBL" id="UIGY01000146">
    <property type="protein sequence ID" value="SUZ11822.1"/>
    <property type="molecule type" value="Genomic_DNA"/>
</dbReference>
<dbReference type="Proteomes" id="UP000053110">
    <property type="component" value="Unassembled WGS sequence"/>
</dbReference>
<feature type="transmembrane region" description="Helical" evidence="10">
    <location>
        <begin position="238"/>
        <end position="266"/>
    </location>
</feature>
<evidence type="ECO:0000313" key="12">
    <source>
        <dbReference type="EMBL" id="EPQ63436.1"/>
    </source>
</evidence>
<evidence type="ECO:0000256" key="6">
    <source>
        <dbReference type="ARBA" id="ARBA00022691"/>
    </source>
</evidence>
<evidence type="ECO:0000256" key="4">
    <source>
        <dbReference type="ARBA" id="ARBA00022603"/>
    </source>
</evidence>
<evidence type="ECO:0000256" key="2">
    <source>
        <dbReference type="ARBA" id="ARBA00009140"/>
    </source>
</evidence>
<keyword evidence="5" id="KW-0808">Transferase</keyword>
<keyword evidence="9 10" id="KW-0472">Membrane</keyword>
<dbReference type="PANTHER" id="PTHR12714">
    <property type="entry name" value="PROTEIN-S ISOPRENYLCYSTEINE O-METHYLTRANSFERASE"/>
    <property type="match status" value="1"/>
</dbReference>
<sequence length="300" mass="32535">MAERTSLGRSSGGIMSHTNSQRPSRLQEAARLIAGGGLGNSSEVVPGSTMRTTPADIVHAVDLYAAQFQSDKPRSLAGIALRSFILGLLLSLCAGVAAGLIYLAMPIWRAPFFLFALCLFHFLEFWTTAHANPSAAGVSSFLLTSNGSAYNIAHSCALLETIISHVLYPHAILPPWAHTLLLGFGLVLIFLGQGVRAAAILTAGPSFSHLVAHHKQRDHILIRHGIYSILRHPSYFGFFWWGIGTQLVCGNLISLVGYAVALAWFFKARIKGEEILLVKFFGDEYVDYTKQTFIGIPGAK</sequence>
<reference evidence="13" key="3">
    <citation type="submission" date="2018-07" db="EMBL/GenBank/DDBJ databases">
        <authorList>
            <person name="Quirk P.G."/>
            <person name="Krulwich T.A."/>
        </authorList>
    </citation>
    <scope>NUCLEOTIDE SEQUENCE</scope>
    <source>
        <strain evidence="13">96224</strain>
    </source>
</reference>
<feature type="non-terminal residue" evidence="13">
    <location>
        <position position="300"/>
    </location>
</feature>
<organism evidence="13">
    <name type="scientific">Blumeria graminis f. sp. tritici 96224</name>
    <dbReference type="NCBI Taxonomy" id="1268274"/>
    <lineage>
        <taxon>Eukaryota</taxon>
        <taxon>Fungi</taxon>
        <taxon>Dikarya</taxon>
        <taxon>Ascomycota</taxon>
        <taxon>Pezizomycotina</taxon>
        <taxon>Leotiomycetes</taxon>
        <taxon>Erysiphales</taxon>
        <taxon>Erysiphaceae</taxon>
        <taxon>Blumeria</taxon>
    </lineage>
</organism>
<dbReference type="EC" id="2.1.1.100" evidence="3 10"/>
<dbReference type="GO" id="GO:0005789">
    <property type="term" value="C:endoplasmic reticulum membrane"/>
    <property type="evidence" value="ECO:0007669"/>
    <property type="project" value="UniProtKB-SubCell"/>
</dbReference>
<keyword evidence="8 10" id="KW-1133">Transmembrane helix</keyword>
<evidence type="ECO:0000256" key="3">
    <source>
        <dbReference type="ARBA" id="ARBA00012151"/>
    </source>
</evidence>
<dbReference type="InterPro" id="IPR025770">
    <property type="entry name" value="PPMT_MeTrfase"/>
</dbReference>
<dbReference type="EMBL" id="KE375118">
    <property type="protein sequence ID" value="EPQ63436.1"/>
    <property type="molecule type" value="Genomic_DNA"/>
</dbReference>
<dbReference type="PANTHER" id="PTHR12714:SF9">
    <property type="entry name" value="PROTEIN-S-ISOPRENYLCYSTEINE O-METHYLTRANSFERASE"/>
    <property type="match status" value="1"/>
</dbReference>
<dbReference type="Pfam" id="PF04140">
    <property type="entry name" value="ICMT"/>
    <property type="match status" value="1"/>
</dbReference>
<evidence type="ECO:0000256" key="5">
    <source>
        <dbReference type="ARBA" id="ARBA00022679"/>
    </source>
</evidence>
<dbReference type="GO" id="GO:0032259">
    <property type="term" value="P:methylation"/>
    <property type="evidence" value="ECO:0007669"/>
    <property type="project" value="UniProtKB-KW"/>
</dbReference>
<reference evidence="12" key="2">
    <citation type="submission" date="2013-01" db="EMBL/GenBank/DDBJ databases">
        <title>The wheat powdery mildew genome reveals unique evolution of an obligate biotroph.</title>
        <authorList>
            <person name="Oberhaensli S."/>
            <person name="Wicker T."/>
            <person name="Keller B."/>
        </authorList>
    </citation>
    <scope>NUCLEOTIDE SEQUENCE</scope>
    <source>
        <strain evidence="12">96224</strain>
    </source>
</reference>
<reference evidence="14" key="1">
    <citation type="journal article" date="2013" name="Nat. Genet.">
        <title>The wheat powdery mildew genome shows the unique evolution of an obligate biotroph.</title>
        <authorList>
            <person name="Wicker T."/>
            <person name="Oberhaensli S."/>
            <person name="Parlange F."/>
            <person name="Buchmann J.P."/>
            <person name="Shatalina M."/>
            <person name="Roffler S."/>
            <person name="Ben-David R."/>
            <person name="Dolezel J."/>
            <person name="Simkova H."/>
            <person name="Schulze-Lefert P."/>
            <person name="Spanu P.D."/>
            <person name="Bruggmann R."/>
            <person name="Amselem J."/>
            <person name="Quesneville H."/>
            <person name="Ver Loren van Themaat E."/>
            <person name="Paape T."/>
            <person name="Shimizu K.K."/>
            <person name="Keller B."/>
        </authorList>
    </citation>
    <scope>NUCLEOTIDE SEQUENCE [LARGE SCALE GENOMIC DNA]</scope>
    <source>
        <strain evidence="14">96224</strain>
    </source>
</reference>
<dbReference type="Gene3D" id="1.20.120.1630">
    <property type="match status" value="1"/>
</dbReference>
<gene>
    <name evidence="12" type="ORF">BGT96224_A20992</name>
    <name evidence="13" type="ORF">BGT96224V2_LOCUS4990</name>
</gene>
<evidence type="ECO:0000256" key="10">
    <source>
        <dbReference type="RuleBase" id="RU362022"/>
    </source>
</evidence>
<evidence type="ECO:0000313" key="14">
    <source>
        <dbReference type="Proteomes" id="UP000053110"/>
    </source>
</evidence>
<feature type="transmembrane region" description="Helical" evidence="10">
    <location>
        <begin position="149"/>
        <end position="168"/>
    </location>
</feature>
<feature type="region of interest" description="Disordered" evidence="11">
    <location>
        <begin position="1"/>
        <end position="23"/>
    </location>
</feature>
<comment type="subcellular location">
    <subcellularLocation>
        <location evidence="10">Endoplasmic reticulum membrane</location>
        <topology evidence="10">Multi-pass membrane protein</topology>
    </subcellularLocation>
    <subcellularLocation>
        <location evidence="1">Membrane</location>
        <topology evidence="1">Multi-pass membrane protein</topology>
    </subcellularLocation>
</comment>
<keyword evidence="4 10" id="KW-0489">Methyltransferase</keyword>
<dbReference type="HOGENOM" id="CLU_065200_0_0_1"/>
<comment type="similarity">
    <text evidence="2 10">Belongs to the class VI-like SAM-binding methyltransferase superfamily. Isoprenylcysteine carboxyl methyltransferase family.</text>
</comment>
<keyword evidence="10" id="KW-0256">Endoplasmic reticulum</keyword>
<feature type="transmembrane region" description="Helical" evidence="10">
    <location>
        <begin position="110"/>
        <end position="129"/>
    </location>
</feature>
<dbReference type="GO" id="GO:0004671">
    <property type="term" value="F:protein C-terminal S-isoprenylcysteine carboxyl O-methyltransferase activity"/>
    <property type="evidence" value="ECO:0007669"/>
    <property type="project" value="UniProtKB-EC"/>
</dbReference>
<keyword evidence="6 10" id="KW-0949">S-adenosyl-L-methionine</keyword>
<keyword evidence="7 10" id="KW-0812">Transmembrane</keyword>
<comment type="catalytic activity">
    <reaction evidence="10">
        <text>[protein]-C-terminal S-[(2E,6E)-farnesyl]-L-cysteine + S-adenosyl-L-methionine = [protein]-C-terminal S-[(2E,6E)-farnesyl]-L-cysteine methyl ester + S-adenosyl-L-homocysteine</text>
        <dbReference type="Rhea" id="RHEA:21672"/>
        <dbReference type="Rhea" id="RHEA-COMP:12125"/>
        <dbReference type="Rhea" id="RHEA-COMP:12126"/>
        <dbReference type="ChEBI" id="CHEBI:57856"/>
        <dbReference type="ChEBI" id="CHEBI:59789"/>
        <dbReference type="ChEBI" id="CHEBI:90510"/>
        <dbReference type="ChEBI" id="CHEBI:90511"/>
        <dbReference type="EC" id="2.1.1.100"/>
    </reaction>
</comment>
<dbReference type="PROSITE" id="PS51564">
    <property type="entry name" value="SAM_ICMT"/>
    <property type="match status" value="1"/>
</dbReference>
<protein>
    <recommendedName>
        <fullName evidence="3 10">Protein-S-isoprenylcysteine O-methyltransferase</fullName>
        <ecNumber evidence="3 10">2.1.1.100</ecNumber>
    </recommendedName>
</protein>
<evidence type="ECO:0000256" key="7">
    <source>
        <dbReference type="ARBA" id="ARBA00022692"/>
    </source>
</evidence>
<evidence type="ECO:0000256" key="9">
    <source>
        <dbReference type="ARBA" id="ARBA00023136"/>
    </source>
</evidence>
<evidence type="ECO:0000313" key="13">
    <source>
        <dbReference type="EMBL" id="SUZ11822.1"/>
    </source>
</evidence>
<feature type="transmembrane region" description="Helical" evidence="10">
    <location>
        <begin position="79"/>
        <end position="103"/>
    </location>
</feature>